<name>N6ZXU4_9RHOO</name>
<reference evidence="3 4" key="1">
    <citation type="submission" date="2012-09" db="EMBL/GenBank/DDBJ databases">
        <title>Draft Genome Sequences of 6 Strains from Genus Thauera.</title>
        <authorList>
            <person name="Liu B."/>
            <person name="Shapleigh J.P."/>
            <person name="Frostegard A.H."/>
        </authorList>
    </citation>
    <scope>NUCLEOTIDE SEQUENCE [LARGE SCALE GENOMIC DNA]</scope>
    <source>
        <strain evidence="3 4">B4P</strain>
    </source>
</reference>
<feature type="chain" id="PRO_5004128936" evidence="1">
    <location>
        <begin position="24"/>
        <end position="155"/>
    </location>
</feature>
<feature type="domain" description="FimV N-terminal" evidence="2">
    <location>
        <begin position="24"/>
        <end position="128"/>
    </location>
</feature>
<protein>
    <submittedName>
        <fullName evidence="3">Type 4 pilus biogenesis</fullName>
    </submittedName>
</protein>
<dbReference type="Pfam" id="PF25800">
    <property type="entry name" value="FimV_N"/>
    <property type="match status" value="1"/>
</dbReference>
<feature type="non-terminal residue" evidence="3">
    <location>
        <position position="155"/>
    </location>
</feature>
<proteinExistence type="predicted"/>
<feature type="signal peptide" evidence="1">
    <location>
        <begin position="1"/>
        <end position="23"/>
    </location>
</feature>
<dbReference type="InterPro" id="IPR057840">
    <property type="entry name" value="FimV_N"/>
</dbReference>
<accession>N6ZXU4</accession>
<evidence type="ECO:0000313" key="4">
    <source>
        <dbReference type="Proteomes" id="UP000013047"/>
    </source>
</evidence>
<evidence type="ECO:0000259" key="2">
    <source>
        <dbReference type="Pfam" id="PF25800"/>
    </source>
</evidence>
<keyword evidence="4" id="KW-1185">Reference proteome</keyword>
<evidence type="ECO:0000256" key="1">
    <source>
        <dbReference type="SAM" id="SignalP"/>
    </source>
</evidence>
<dbReference type="EMBL" id="AMXF01000073">
    <property type="protein sequence ID" value="ENO96934.1"/>
    <property type="molecule type" value="Genomic_DNA"/>
</dbReference>
<sequence length="155" mass="16277">MTTSVRASLLALSIAALPLSVQAAGLGQINVLSGLGQPLRAEIQISATAQELQSLSARIASADAFRRANLSYGTAVSAIRVSVDTRAARPVVRLSSDRPINDPFVDLLVELDWAGGNLVREYTFLLDPVELSAPRPLAAPIQAPAARPARAASRP</sequence>
<organism evidence="3 4">
    <name type="scientific">Thauera phenylacetica B4P</name>
    <dbReference type="NCBI Taxonomy" id="1234382"/>
    <lineage>
        <taxon>Bacteria</taxon>
        <taxon>Pseudomonadati</taxon>
        <taxon>Pseudomonadota</taxon>
        <taxon>Betaproteobacteria</taxon>
        <taxon>Rhodocyclales</taxon>
        <taxon>Zoogloeaceae</taxon>
        <taxon>Thauera</taxon>
    </lineage>
</organism>
<dbReference type="RefSeq" id="WP_004363361.1">
    <property type="nucleotide sequence ID" value="NZ_AMXF01000073.1"/>
</dbReference>
<evidence type="ECO:0000313" key="3">
    <source>
        <dbReference type="EMBL" id="ENO96934.1"/>
    </source>
</evidence>
<keyword evidence="1" id="KW-0732">Signal</keyword>
<dbReference type="AlphaFoldDB" id="N6ZXU4"/>
<dbReference type="Proteomes" id="UP000013047">
    <property type="component" value="Unassembled WGS sequence"/>
</dbReference>
<gene>
    <name evidence="3" type="ORF">C667_11352</name>
</gene>
<comment type="caution">
    <text evidence="3">The sequence shown here is derived from an EMBL/GenBank/DDBJ whole genome shotgun (WGS) entry which is preliminary data.</text>
</comment>